<dbReference type="PANTHER" id="PTHR15892:SF2">
    <property type="entry name" value="LARGE RIBOSOMAL SUBUNIT PROTEIN UL30M"/>
    <property type="match status" value="1"/>
</dbReference>
<evidence type="ECO:0000313" key="2">
    <source>
        <dbReference type="Proteomes" id="UP001168821"/>
    </source>
</evidence>
<dbReference type="InterPro" id="IPR005996">
    <property type="entry name" value="Ribosomal_uL30_bac-type"/>
</dbReference>
<proteinExistence type="predicted"/>
<dbReference type="PANTHER" id="PTHR15892">
    <property type="entry name" value="MITOCHONDRIAL RIBOSOMAL PROTEIN L30"/>
    <property type="match status" value="1"/>
</dbReference>
<gene>
    <name evidence="1" type="ORF">Zmor_027348</name>
</gene>
<sequence length="177" mass="21255">MSQFLKKSNFLTIAQRFKSNRRYNWKDEGIQYFGFKYYPRHPEEFKDPPYTPSKLFRVQRIKELKGVPFYEKRLLADFKLDGKLNDVAIIKNIPENNHKLWKIKHLVKIDPITFPDGFPADTKGTHLRENGELRVTKVLEPYEEKLRLTEEFIKKPEKLDGDTLRRNSRLKWLSGWQ</sequence>
<dbReference type="GO" id="GO:0005739">
    <property type="term" value="C:mitochondrion"/>
    <property type="evidence" value="ECO:0007669"/>
    <property type="project" value="TreeGrafter"/>
</dbReference>
<evidence type="ECO:0008006" key="3">
    <source>
        <dbReference type="Google" id="ProtNLM"/>
    </source>
</evidence>
<keyword evidence="2" id="KW-1185">Reference proteome</keyword>
<dbReference type="EMBL" id="JALNTZ010000009">
    <property type="protein sequence ID" value="KAJ3640808.1"/>
    <property type="molecule type" value="Genomic_DNA"/>
</dbReference>
<comment type="caution">
    <text evidence="1">The sequence shown here is derived from an EMBL/GenBank/DDBJ whole genome shotgun (WGS) entry which is preliminary data.</text>
</comment>
<dbReference type="Proteomes" id="UP001168821">
    <property type="component" value="Unassembled WGS sequence"/>
</dbReference>
<accession>A0AA38M1W2</accession>
<dbReference type="GO" id="GO:0003735">
    <property type="term" value="F:structural constituent of ribosome"/>
    <property type="evidence" value="ECO:0007669"/>
    <property type="project" value="InterPro"/>
</dbReference>
<dbReference type="GO" id="GO:0015934">
    <property type="term" value="C:large ribosomal subunit"/>
    <property type="evidence" value="ECO:0007669"/>
    <property type="project" value="InterPro"/>
</dbReference>
<dbReference type="AlphaFoldDB" id="A0AA38M1W2"/>
<dbReference type="SUPFAM" id="SSF55129">
    <property type="entry name" value="Ribosomal protein L30p/L7e"/>
    <property type="match status" value="1"/>
</dbReference>
<evidence type="ECO:0000313" key="1">
    <source>
        <dbReference type="EMBL" id="KAJ3640808.1"/>
    </source>
</evidence>
<dbReference type="InterPro" id="IPR036919">
    <property type="entry name" value="Ribo_uL30_ferredoxin-like_sf"/>
</dbReference>
<dbReference type="GO" id="GO:0006412">
    <property type="term" value="P:translation"/>
    <property type="evidence" value="ECO:0007669"/>
    <property type="project" value="InterPro"/>
</dbReference>
<protein>
    <recommendedName>
        <fullName evidence="3">39S ribosomal protein L30, mitochondrial</fullName>
    </recommendedName>
</protein>
<organism evidence="1 2">
    <name type="scientific">Zophobas morio</name>
    <dbReference type="NCBI Taxonomy" id="2755281"/>
    <lineage>
        <taxon>Eukaryota</taxon>
        <taxon>Metazoa</taxon>
        <taxon>Ecdysozoa</taxon>
        <taxon>Arthropoda</taxon>
        <taxon>Hexapoda</taxon>
        <taxon>Insecta</taxon>
        <taxon>Pterygota</taxon>
        <taxon>Neoptera</taxon>
        <taxon>Endopterygota</taxon>
        <taxon>Coleoptera</taxon>
        <taxon>Polyphaga</taxon>
        <taxon>Cucujiformia</taxon>
        <taxon>Tenebrionidae</taxon>
        <taxon>Zophobas</taxon>
    </lineage>
</organism>
<name>A0AA38M1W2_9CUCU</name>
<reference evidence="1" key="1">
    <citation type="journal article" date="2023" name="G3 (Bethesda)">
        <title>Whole genome assemblies of Zophobas morio and Tenebrio molitor.</title>
        <authorList>
            <person name="Kaur S."/>
            <person name="Stinson S.A."/>
            <person name="diCenzo G.C."/>
        </authorList>
    </citation>
    <scope>NUCLEOTIDE SEQUENCE</scope>
    <source>
        <strain evidence="1">QUZm001</strain>
    </source>
</reference>